<organism evidence="14 15">
    <name type="scientific">Ditylenchus destructor</name>
    <dbReference type="NCBI Taxonomy" id="166010"/>
    <lineage>
        <taxon>Eukaryota</taxon>
        <taxon>Metazoa</taxon>
        <taxon>Ecdysozoa</taxon>
        <taxon>Nematoda</taxon>
        <taxon>Chromadorea</taxon>
        <taxon>Rhabditida</taxon>
        <taxon>Tylenchina</taxon>
        <taxon>Tylenchomorpha</taxon>
        <taxon>Sphaerularioidea</taxon>
        <taxon>Anguinidae</taxon>
        <taxon>Anguininae</taxon>
        <taxon>Ditylenchus</taxon>
    </lineage>
</organism>
<dbReference type="SMART" id="SM00149">
    <property type="entry name" value="PLCYc"/>
    <property type="match status" value="1"/>
</dbReference>
<dbReference type="Proteomes" id="UP001201812">
    <property type="component" value="Unassembled WGS sequence"/>
</dbReference>
<comment type="cofactor">
    <cofactor evidence="1">
        <name>Ca(2+)</name>
        <dbReference type="ChEBI" id="CHEBI:29108"/>
    </cofactor>
</comment>
<dbReference type="Pfam" id="PF00387">
    <property type="entry name" value="PI-PLC-Y"/>
    <property type="match status" value="1"/>
</dbReference>
<dbReference type="CDD" id="cd13364">
    <property type="entry name" value="PH_PLC_eta"/>
    <property type="match status" value="1"/>
</dbReference>
<dbReference type="InterPro" id="IPR011992">
    <property type="entry name" value="EF-hand-dom_pair"/>
</dbReference>
<dbReference type="Gene3D" id="2.60.40.150">
    <property type="entry name" value="C2 domain"/>
    <property type="match status" value="1"/>
</dbReference>
<dbReference type="InterPro" id="IPR001849">
    <property type="entry name" value="PH_domain"/>
</dbReference>
<evidence type="ECO:0000256" key="10">
    <source>
        <dbReference type="SAM" id="MobiDB-lite"/>
    </source>
</evidence>
<dbReference type="CDD" id="cd16206">
    <property type="entry name" value="EFh_PRIP"/>
    <property type="match status" value="1"/>
</dbReference>
<dbReference type="EC" id="3.1.4.11" evidence="3 9"/>
<dbReference type="FunFam" id="1.10.238.10:FF:000005">
    <property type="entry name" value="Phosphoinositide phospholipase C"/>
    <property type="match status" value="1"/>
</dbReference>
<dbReference type="InterPro" id="IPR001711">
    <property type="entry name" value="PLipase_C_Pinositol-sp_Y"/>
</dbReference>
<dbReference type="Gene3D" id="1.10.238.10">
    <property type="entry name" value="EF-hand"/>
    <property type="match status" value="1"/>
</dbReference>
<protein>
    <recommendedName>
        <fullName evidence="3 9">Phosphoinositide phospholipase C</fullName>
        <ecNumber evidence="3 9">3.1.4.11</ecNumber>
    </recommendedName>
</protein>
<feature type="compositionally biased region" description="Polar residues" evidence="10">
    <location>
        <begin position="11"/>
        <end position="25"/>
    </location>
</feature>
<dbReference type="InterPro" id="IPR011993">
    <property type="entry name" value="PH-like_dom_sf"/>
</dbReference>
<dbReference type="GO" id="GO:0005509">
    <property type="term" value="F:calcium ion binding"/>
    <property type="evidence" value="ECO:0007669"/>
    <property type="project" value="InterPro"/>
</dbReference>
<dbReference type="PROSITE" id="PS50007">
    <property type="entry name" value="PIPLC_X_DOMAIN"/>
    <property type="match status" value="1"/>
</dbReference>
<dbReference type="PRINTS" id="PR00390">
    <property type="entry name" value="PHPHLIPASEC"/>
</dbReference>
<comment type="subcellular location">
    <subcellularLocation>
        <location evidence="2">Cytoplasm</location>
    </subcellularLocation>
</comment>
<dbReference type="CDD" id="cd08558">
    <property type="entry name" value="PI-PLCc_eukaryota"/>
    <property type="match status" value="1"/>
</dbReference>
<evidence type="ECO:0000313" key="15">
    <source>
        <dbReference type="Proteomes" id="UP001201812"/>
    </source>
</evidence>
<reference evidence="14" key="1">
    <citation type="submission" date="2022-01" db="EMBL/GenBank/DDBJ databases">
        <title>Genome Sequence Resource for Two Populations of Ditylenchus destructor, the Migratory Endoparasitic Phytonematode.</title>
        <authorList>
            <person name="Zhang H."/>
            <person name="Lin R."/>
            <person name="Xie B."/>
        </authorList>
    </citation>
    <scope>NUCLEOTIDE SEQUENCE</scope>
    <source>
        <strain evidence="14">BazhouSP</strain>
    </source>
</reference>
<dbReference type="InterPro" id="IPR000909">
    <property type="entry name" value="PLipase_C_PInositol-sp_X_dom"/>
</dbReference>
<dbReference type="InterPro" id="IPR015359">
    <property type="entry name" value="PLC_EF-hand-like"/>
</dbReference>
<dbReference type="GO" id="GO:0032228">
    <property type="term" value="P:regulation of synaptic transmission, GABAergic"/>
    <property type="evidence" value="ECO:0007669"/>
    <property type="project" value="TreeGrafter"/>
</dbReference>
<proteinExistence type="predicted"/>
<dbReference type="GO" id="GO:0051209">
    <property type="term" value="P:release of sequestered calcium ion into cytosol"/>
    <property type="evidence" value="ECO:0007669"/>
    <property type="project" value="TreeGrafter"/>
</dbReference>
<dbReference type="InterPro" id="IPR002048">
    <property type="entry name" value="EF_hand_dom"/>
</dbReference>
<sequence length="1079" mass="121415">MDVEECHSERTSPSLASEKNGSVSKDNVEKALSIPPSFYKRSSPLRSSLRKHGQNNGHSRQKSPGRKTVSFCSDKKVSNVADCLTLMQNGTELIKLRTNVRQFRRLFTLDTDCAYIRWTPTNKKPHKARIAVDSIKEVRVGWNTELLRSTEINGGDIQPHFPDCAFSVIYGDDYEVLDLIALTPDDANVWVVGLMALTAGLNEGKPTSAEGNSMATLRERWLISAFQEADVDKKGYISEKSAVKLIRSINSRLHIARIKLKIKETSASNPNESLRGKIDCNQFVELYKDVATRPEVYFLMVRYANKDYLSCQDLQVFLETEQGIVGVTRDFCENIIDQCEPSPEAKENNYMTIDGFTNYLLSDSNSIFDPTHLRVFHDMDQPFHRYFIASSYNTYLVEDQLKGPSSVDGYISSLKRNCRFTELDLWEPAEGDGDEPMVHHGGTLTSKLLLSSVLSVIDELAFERTRYPLFIRLEIHLSVEWQKKLCKLLKHHLGSRLYLPAEDSIDWTLPENVPTPKKFLNKIILSSTRYELKRESGSGSEEDGMVTEEDEGCDILTGKPKKERKMEMCRELCELIAPFAQSKHIKEIVDGRSPTNLSPNKHILSMSESNCLRVIHGQAATFGQYYRDFLLRVTPNVARVDSSNLNPQEFWNSGINFVALNYQTPGLMMDLQEGKFAANGGCGYVLKPQVMCDEVFSPTEKMPFTPQVLHLKILSAQQLTRPRGSTAKGDSADPFVVVEIFGIPADCAEERTKTIRNDVNPNFDESFQFEVCVPELAQVRFLVLDDDYIGDDFIGQYTIPFECLQTGYRHIYLLNNEGDPLENSTLFVHIALTNRRGGGKAKKRGMSVKRKTTRVQTGMKMIGIKSVDELFRIATTPLIEFIEIRNALDSSLAEWQQECGLGPTGTIRQGIRLIHSRIATAALNSTPPQTPKERGSGEEESNESTTPNFAIVRTEDSLSVRTRGSIPETMQKTFSCLDDLLHKCQRVTQTIASLLDKLTDATAKISECNSELPQLCSDAGLRTQKSTRACENFAWNIRLLKAQLTLMHKTQTEANDIVFQVVDTAKILKCFADESNSGN</sequence>
<feature type="region of interest" description="Disordered" evidence="10">
    <location>
        <begin position="920"/>
        <end position="947"/>
    </location>
</feature>
<keyword evidence="9" id="KW-0378">Hydrolase</keyword>
<evidence type="ECO:0000259" key="13">
    <source>
        <dbReference type="PROSITE" id="PS50222"/>
    </source>
</evidence>
<evidence type="ECO:0000256" key="9">
    <source>
        <dbReference type="RuleBase" id="RU361133"/>
    </source>
</evidence>
<feature type="domain" description="EF-hand" evidence="13">
    <location>
        <begin position="217"/>
        <end position="252"/>
    </location>
</feature>
<evidence type="ECO:0000256" key="2">
    <source>
        <dbReference type="ARBA" id="ARBA00004496"/>
    </source>
</evidence>
<evidence type="ECO:0000313" key="14">
    <source>
        <dbReference type="EMBL" id="KAI1725379.1"/>
    </source>
</evidence>
<dbReference type="GO" id="GO:0046488">
    <property type="term" value="P:phosphatidylinositol metabolic process"/>
    <property type="evidence" value="ECO:0007669"/>
    <property type="project" value="TreeGrafter"/>
</dbReference>
<dbReference type="GO" id="GO:0005737">
    <property type="term" value="C:cytoplasm"/>
    <property type="evidence" value="ECO:0007669"/>
    <property type="project" value="UniProtKB-SubCell"/>
</dbReference>
<evidence type="ECO:0000256" key="5">
    <source>
        <dbReference type="ARBA" id="ARBA00022963"/>
    </source>
</evidence>
<gene>
    <name evidence="14" type="ORF">DdX_02036</name>
</gene>
<keyword evidence="7" id="KW-0807">Transducer</keyword>
<dbReference type="PANTHER" id="PTHR10336:SF196">
    <property type="entry name" value="PHOSPHOINOSITIDE PHOSPHOLIPASE C"/>
    <property type="match status" value="1"/>
</dbReference>
<keyword evidence="15" id="KW-1185">Reference proteome</keyword>
<feature type="region of interest" description="Disordered" evidence="10">
    <location>
        <begin position="1"/>
        <end position="70"/>
    </location>
</feature>
<dbReference type="SUPFAM" id="SSF51695">
    <property type="entry name" value="PLC-like phosphodiesterases"/>
    <property type="match status" value="1"/>
</dbReference>
<evidence type="ECO:0000256" key="7">
    <source>
        <dbReference type="ARBA" id="ARBA00023224"/>
    </source>
</evidence>
<evidence type="ECO:0000256" key="8">
    <source>
        <dbReference type="ARBA" id="ARBA00023674"/>
    </source>
</evidence>
<dbReference type="PROSITE" id="PS50004">
    <property type="entry name" value="C2"/>
    <property type="match status" value="1"/>
</dbReference>
<dbReference type="Gene3D" id="3.20.20.190">
    <property type="entry name" value="Phosphatidylinositol (PI) phosphodiesterase"/>
    <property type="match status" value="1"/>
</dbReference>
<dbReference type="FunFam" id="2.30.29.30:FF:000025">
    <property type="entry name" value="Phosphoinositide phospholipase C"/>
    <property type="match status" value="1"/>
</dbReference>
<evidence type="ECO:0000259" key="11">
    <source>
        <dbReference type="PROSITE" id="PS50004"/>
    </source>
</evidence>
<dbReference type="SUPFAM" id="SSF47473">
    <property type="entry name" value="EF-hand"/>
    <property type="match status" value="1"/>
</dbReference>
<dbReference type="InterPro" id="IPR001192">
    <property type="entry name" value="PI-PLC_fam"/>
</dbReference>
<dbReference type="InterPro" id="IPR000008">
    <property type="entry name" value="C2_dom"/>
</dbReference>
<dbReference type="Pfam" id="PF00388">
    <property type="entry name" value="PI-PLC-X"/>
    <property type="match status" value="1"/>
</dbReference>
<evidence type="ECO:0000256" key="1">
    <source>
        <dbReference type="ARBA" id="ARBA00001913"/>
    </source>
</evidence>
<dbReference type="Gene3D" id="2.30.29.30">
    <property type="entry name" value="Pleckstrin-homology domain (PH domain)/Phosphotyrosine-binding domain (PTB)"/>
    <property type="match status" value="1"/>
</dbReference>
<keyword evidence="6 9" id="KW-0443">Lipid metabolism</keyword>
<dbReference type="PANTHER" id="PTHR10336">
    <property type="entry name" value="PHOSPHOINOSITIDE-SPECIFIC PHOSPHOLIPASE C FAMILY PROTEIN"/>
    <property type="match status" value="1"/>
</dbReference>
<feature type="domain" description="PI-PLC Y-box" evidence="12">
    <location>
        <begin position="602"/>
        <end position="691"/>
    </location>
</feature>
<keyword evidence="5 9" id="KW-0442">Lipid degradation</keyword>
<dbReference type="InterPro" id="IPR035892">
    <property type="entry name" value="C2_domain_sf"/>
</dbReference>
<dbReference type="GO" id="GO:0007214">
    <property type="term" value="P:gamma-aminobutyric acid signaling pathway"/>
    <property type="evidence" value="ECO:0007669"/>
    <property type="project" value="TreeGrafter"/>
</dbReference>
<dbReference type="EMBL" id="JAKKPZ010000002">
    <property type="protein sequence ID" value="KAI1725379.1"/>
    <property type="molecule type" value="Genomic_DNA"/>
</dbReference>
<evidence type="ECO:0000256" key="3">
    <source>
        <dbReference type="ARBA" id="ARBA00012368"/>
    </source>
</evidence>
<accession>A0AAD4NAA5</accession>
<dbReference type="SMART" id="SM00148">
    <property type="entry name" value="PLCXc"/>
    <property type="match status" value="1"/>
</dbReference>
<dbReference type="Pfam" id="PF16457">
    <property type="entry name" value="PH_12"/>
    <property type="match status" value="1"/>
</dbReference>
<name>A0AAD4NAA5_9BILA</name>
<comment type="caution">
    <text evidence="14">The sequence shown here is derived from an EMBL/GenBank/DDBJ whole genome shotgun (WGS) entry which is preliminary data.</text>
</comment>
<dbReference type="InterPro" id="IPR017946">
    <property type="entry name" value="PLC-like_Pdiesterase_TIM-brl"/>
</dbReference>
<dbReference type="GO" id="GO:0016042">
    <property type="term" value="P:lipid catabolic process"/>
    <property type="evidence" value="ECO:0007669"/>
    <property type="project" value="UniProtKB-KW"/>
</dbReference>
<feature type="domain" description="C2" evidence="11">
    <location>
        <begin position="690"/>
        <end position="815"/>
    </location>
</feature>
<dbReference type="PROSITE" id="PS50222">
    <property type="entry name" value="EF_HAND_2"/>
    <property type="match status" value="1"/>
</dbReference>
<feature type="compositionally biased region" description="Basic residues" evidence="10">
    <location>
        <begin position="48"/>
        <end position="65"/>
    </location>
</feature>
<evidence type="ECO:0000259" key="12">
    <source>
        <dbReference type="PROSITE" id="PS50008"/>
    </source>
</evidence>
<dbReference type="GO" id="GO:0048015">
    <property type="term" value="P:phosphatidylinositol-mediated signaling"/>
    <property type="evidence" value="ECO:0007669"/>
    <property type="project" value="TreeGrafter"/>
</dbReference>
<keyword evidence="4" id="KW-0963">Cytoplasm</keyword>
<dbReference type="Pfam" id="PF00168">
    <property type="entry name" value="C2"/>
    <property type="match status" value="1"/>
</dbReference>
<evidence type="ECO:0000256" key="6">
    <source>
        <dbReference type="ARBA" id="ARBA00023098"/>
    </source>
</evidence>
<comment type="catalytic activity">
    <reaction evidence="8">
        <text>a 1,2-diacyl-sn-glycero-3-phospho-(1D-myo-inositol-4,5-bisphosphate) + H2O = 1D-myo-inositol 1,4,5-trisphosphate + a 1,2-diacyl-sn-glycerol + H(+)</text>
        <dbReference type="Rhea" id="RHEA:33179"/>
        <dbReference type="ChEBI" id="CHEBI:15377"/>
        <dbReference type="ChEBI" id="CHEBI:15378"/>
        <dbReference type="ChEBI" id="CHEBI:17815"/>
        <dbReference type="ChEBI" id="CHEBI:58456"/>
        <dbReference type="ChEBI" id="CHEBI:203600"/>
        <dbReference type="EC" id="3.1.4.11"/>
    </reaction>
    <physiologicalReaction direction="left-to-right" evidence="8">
        <dbReference type="Rhea" id="RHEA:33180"/>
    </physiologicalReaction>
</comment>
<dbReference type="SUPFAM" id="SSF50729">
    <property type="entry name" value="PH domain-like"/>
    <property type="match status" value="1"/>
</dbReference>
<feature type="compositionally biased region" description="Basic and acidic residues" evidence="10">
    <location>
        <begin position="1"/>
        <end position="10"/>
    </location>
</feature>
<dbReference type="SUPFAM" id="SSF49562">
    <property type="entry name" value="C2 domain (Calcium/lipid-binding domain, CaLB)"/>
    <property type="match status" value="1"/>
</dbReference>
<dbReference type="GO" id="GO:0004435">
    <property type="term" value="F:phosphatidylinositol-4,5-bisphosphate phospholipase C activity"/>
    <property type="evidence" value="ECO:0007669"/>
    <property type="project" value="UniProtKB-EC"/>
</dbReference>
<dbReference type="Pfam" id="PF09279">
    <property type="entry name" value="EF-hand_like"/>
    <property type="match status" value="1"/>
</dbReference>
<evidence type="ECO:0000256" key="4">
    <source>
        <dbReference type="ARBA" id="ARBA00022490"/>
    </source>
</evidence>
<dbReference type="AlphaFoldDB" id="A0AAD4NAA5"/>
<dbReference type="CDD" id="cd00275">
    <property type="entry name" value="C2_PLC_like"/>
    <property type="match status" value="1"/>
</dbReference>
<dbReference type="PROSITE" id="PS50008">
    <property type="entry name" value="PIPLC_Y_DOMAIN"/>
    <property type="match status" value="1"/>
</dbReference>
<dbReference type="SMART" id="SM00239">
    <property type="entry name" value="C2"/>
    <property type="match status" value="1"/>
</dbReference>